<proteinExistence type="predicted"/>
<dbReference type="EMBL" id="JBHSUC010000019">
    <property type="protein sequence ID" value="MFC6363072.1"/>
    <property type="molecule type" value="Genomic_DNA"/>
</dbReference>
<sequence>MPLFPRWQENAGIELLTVTSYLCFYQSQPAQPVPVPEQHAQAVKNKTSPPPEPPKKKSLFDKVSGLFFAEAKAMPPPPFPIVMDSTAKAGMAAATGGATTKPNQDAARALTHTMKRLSGPEVRNGRLAIEVGQGFRRDYRMMWLL</sequence>
<evidence type="ECO:0000313" key="3">
    <source>
        <dbReference type="Proteomes" id="UP001596215"/>
    </source>
</evidence>
<organism evidence="2 3">
    <name type="scientific">Tatumella punctata</name>
    <dbReference type="NCBI Taxonomy" id="399969"/>
    <lineage>
        <taxon>Bacteria</taxon>
        <taxon>Pseudomonadati</taxon>
        <taxon>Pseudomonadota</taxon>
        <taxon>Gammaproteobacteria</taxon>
        <taxon>Enterobacterales</taxon>
        <taxon>Erwiniaceae</taxon>
        <taxon>Tatumella</taxon>
    </lineage>
</organism>
<evidence type="ECO:0000313" key="2">
    <source>
        <dbReference type="EMBL" id="MFC6363072.1"/>
    </source>
</evidence>
<keyword evidence="3" id="KW-1185">Reference proteome</keyword>
<dbReference type="RefSeq" id="WP_343877050.1">
    <property type="nucleotide sequence ID" value="NZ_BAAAFW010000055.1"/>
</dbReference>
<gene>
    <name evidence="2" type="ORF">ACFP73_13375</name>
</gene>
<accession>A0ABW1VTE7</accession>
<comment type="caution">
    <text evidence="2">The sequence shown here is derived from an EMBL/GenBank/DDBJ whole genome shotgun (WGS) entry which is preliminary data.</text>
</comment>
<protein>
    <submittedName>
        <fullName evidence="2">Uncharacterized protein</fullName>
    </submittedName>
</protein>
<reference evidence="3" key="1">
    <citation type="journal article" date="2019" name="Int. J. Syst. Evol. Microbiol.">
        <title>The Global Catalogue of Microorganisms (GCM) 10K type strain sequencing project: providing services to taxonomists for standard genome sequencing and annotation.</title>
        <authorList>
            <consortium name="The Broad Institute Genomics Platform"/>
            <consortium name="The Broad Institute Genome Sequencing Center for Infectious Disease"/>
            <person name="Wu L."/>
            <person name="Ma J."/>
        </authorList>
    </citation>
    <scope>NUCLEOTIDE SEQUENCE [LARGE SCALE GENOMIC DNA]</scope>
    <source>
        <strain evidence="3">CGMCC 4.1530</strain>
    </source>
</reference>
<feature type="region of interest" description="Disordered" evidence="1">
    <location>
        <begin position="35"/>
        <end position="57"/>
    </location>
</feature>
<evidence type="ECO:0000256" key="1">
    <source>
        <dbReference type="SAM" id="MobiDB-lite"/>
    </source>
</evidence>
<name>A0ABW1VTE7_9GAMM</name>
<dbReference type="Proteomes" id="UP001596215">
    <property type="component" value="Unassembled WGS sequence"/>
</dbReference>